<dbReference type="PROSITE" id="PS50005">
    <property type="entry name" value="TPR"/>
    <property type="match status" value="1"/>
</dbReference>
<dbReference type="SUPFAM" id="SSF52540">
    <property type="entry name" value="P-loop containing nucleoside triphosphate hydrolases"/>
    <property type="match status" value="1"/>
</dbReference>
<keyword evidence="1" id="KW-0802">TPR repeat</keyword>
<dbReference type="Pfam" id="PF13424">
    <property type="entry name" value="TPR_12"/>
    <property type="match status" value="1"/>
</dbReference>
<dbReference type="Pfam" id="PF00931">
    <property type="entry name" value="NB-ARC"/>
    <property type="match status" value="1"/>
</dbReference>
<dbReference type="Gene3D" id="3.40.50.300">
    <property type="entry name" value="P-loop containing nucleotide triphosphate hydrolases"/>
    <property type="match status" value="1"/>
</dbReference>
<name>A0ABQ3JXU0_9PSEU</name>
<sequence>MSAVSREEPHNVVTGTTTGHVLQTAEIHGDVHLHTASPRCTPRQLPGTARHFTGRERQLAALSTHLEQAEASPGPVAISTVEGMAGIGKSALAIHWARQNADRFPDGQLYVNLRGFAPAAAMQPGEALWGFLHALGAPHDTPFLDLEAQAALYRSMLAGRRMLIVLDNARDSDQVRHLLPGSGACYVIVTSRQRLTGLVVQAGARSIRMDNLQTHECAALLGALAGTDRVATEPGAAAELVELCARMPLALTILGARLADRPDLPLHVLARRLREARLDTMDSGETDVNISTVFSWSYQALSPAAATLFRLLSLHPGPDFSEAVATSIAAGKADRLLDELAHVHLLEERPGDRYGFHDLTRLYARDRADDHPPASRNAAILRMLDHYLHTCVAADGHLGSPWEPFTLEPPQAGTRPETFADAGQAAAWFAAEHAVLVTLVEDPVSSSSHTWRLARSLVTHLDRHGHWRDFVSTQRAGLAAAHQVADANSQAYAHRLLARALCRRNELDEARDHLGRALELFGDDITGQAHTNYALGYLDVCAGDTSRALDRTTRALTLARASGAEVWEAKALNNIGWCLIEAGRHAEALDYSKQALTLFRNLDADPDGLAHTLGCLGSAYLGAGDPEQALASYLEALHIREQHRNFYTQATTLRHVAAVHRATGNDEAEQAALGQALLILERLGHAEGPALRAQLARLI</sequence>
<reference evidence="4" key="1">
    <citation type="journal article" date="2019" name="Int. J. Syst. Evol. Microbiol.">
        <title>The Global Catalogue of Microorganisms (GCM) 10K type strain sequencing project: providing services to taxonomists for standard genome sequencing and annotation.</title>
        <authorList>
            <consortium name="The Broad Institute Genomics Platform"/>
            <consortium name="The Broad Institute Genome Sequencing Center for Infectious Disease"/>
            <person name="Wu L."/>
            <person name="Ma J."/>
        </authorList>
    </citation>
    <scope>NUCLEOTIDE SEQUENCE [LARGE SCALE GENOMIC DNA]</scope>
    <source>
        <strain evidence="4">CGMCC 4.7680</strain>
    </source>
</reference>
<dbReference type="PANTHER" id="PTHR47691">
    <property type="entry name" value="REGULATOR-RELATED"/>
    <property type="match status" value="1"/>
</dbReference>
<protein>
    <recommendedName>
        <fullName evidence="2">NB-ARC domain-containing protein</fullName>
    </recommendedName>
</protein>
<dbReference type="InterPro" id="IPR002182">
    <property type="entry name" value="NB-ARC"/>
</dbReference>
<dbReference type="PANTHER" id="PTHR47691:SF3">
    <property type="entry name" value="HTH-TYPE TRANSCRIPTIONAL REGULATOR RV0890C-RELATED"/>
    <property type="match status" value="1"/>
</dbReference>
<evidence type="ECO:0000259" key="2">
    <source>
        <dbReference type="Pfam" id="PF00931"/>
    </source>
</evidence>
<evidence type="ECO:0000313" key="3">
    <source>
        <dbReference type="EMBL" id="GHF94648.1"/>
    </source>
</evidence>
<dbReference type="InterPro" id="IPR027417">
    <property type="entry name" value="P-loop_NTPase"/>
</dbReference>
<dbReference type="Proteomes" id="UP000649955">
    <property type="component" value="Unassembled WGS sequence"/>
</dbReference>
<dbReference type="InterPro" id="IPR019734">
    <property type="entry name" value="TPR_rpt"/>
</dbReference>
<proteinExistence type="predicted"/>
<dbReference type="Gene3D" id="1.25.40.10">
    <property type="entry name" value="Tetratricopeptide repeat domain"/>
    <property type="match status" value="2"/>
</dbReference>
<organism evidence="3 4">
    <name type="scientific">Amycolatopsis bullii</name>
    <dbReference type="NCBI Taxonomy" id="941987"/>
    <lineage>
        <taxon>Bacteria</taxon>
        <taxon>Bacillati</taxon>
        <taxon>Actinomycetota</taxon>
        <taxon>Actinomycetes</taxon>
        <taxon>Pseudonocardiales</taxon>
        <taxon>Pseudonocardiaceae</taxon>
        <taxon>Amycolatopsis</taxon>
    </lineage>
</organism>
<comment type="caution">
    <text evidence="3">The sequence shown here is derived from an EMBL/GenBank/DDBJ whole genome shotgun (WGS) entry which is preliminary data.</text>
</comment>
<feature type="repeat" description="TPR" evidence="1">
    <location>
        <begin position="610"/>
        <end position="643"/>
    </location>
</feature>
<accession>A0ABQ3JXU0</accession>
<dbReference type="SMART" id="SM00028">
    <property type="entry name" value="TPR"/>
    <property type="match status" value="3"/>
</dbReference>
<dbReference type="PRINTS" id="PR00364">
    <property type="entry name" value="DISEASERSIST"/>
</dbReference>
<keyword evidence="4" id="KW-1185">Reference proteome</keyword>
<evidence type="ECO:0000313" key="4">
    <source>
        <dbReference type="Proteomes" id="UP000649955"/>
    </source>
</evidence>
<dbReference type="EMBL" id="BNAW01000002">
    <property type="protein sequence ID" value="GHF94648.1"/>
    <property type="molecule type" value="Genomic_DNA"/>
</dbReference>
<evidence type="ECO:0000256" key="1">
    <source>
        <dbReference type="PROSITE-ProRule" id="PRU00339"/>
    </source>
</evidence>
<dbReference type="SUPFAM" id="SSF48452">
    <property type="entry name" value="TPR-like"/>
    <property type="match status" value="1"/>
</dbReference>
<gene>
    <name evidence="3" type="ORF">GCM10017567_06400</name>
</gene>
<dbReference type="InterPro" id="IPR011990">
    <property type="entry name" value="TPR-like_helical_dom_sf"/>
</dbReference>
<feature type="domain" description="NB-ARC" evidence="2">
    <location>
        <begin position="57"/>
        <end position="226"/>
    </location>
</feature>